<protein>
    <recommendedName>
        <fullName evidence="3">DDE-1 domain-containing protein</fullName>
    </recommendedName>
</protein>
<sequence length="149" mass="16405">MKEQKISKVFNADQTGVNYNYVSTQTIAARGTKTVWGRCAGKSKERVTTMLLGDSDGNKLDPFLDFKTKPRSLLQQGRTLQRAEDLADSCGPILSRSSRVRISTVTLPLGGTVSSLLHFQATIFLRELTCMGLSCYCGTIFQAIGVRTY</sequence>
<accession>A0A8T1U1W8</accession>
<name>A0A8T1U1W8_9STRA</name>
<evidence type="ECO:0000313" key="1">
    <source>
        <dbReference type="EMBL" id="KAG6952141.1"/>
    </source>
</evidence>
<dbReference type="AlphaFoldDB" id="A0A8T1U1W8"/>
<organism evidence="1 2">
    <name type="scientific">Phytophthora cactorum</name>
    <dbReference type="NCBI Taxonomy" id="29920"/>
    <lineage>
        <taxon>Eukaryota</taxon>
        <taxon>Sar</taxon>
        <taxon>Stramenopiles</taxon>
        <taxon>Oomycota</taxon>
        <taxon>Peronosporomycetes</taxon>
        <taxon>Peronosporales</taxon>
        <taxon>Peronosporaceae</taxon>
        <taxon>Phytophthora</taxon>
    </lineage>
</organism>
<reference evidence="1" key="1">
    <citation type="submission" date="2021-01" db="EMBL/GenBank/DDBJ databases">
        <title>Phytophthora aleatoria, a newly-described species from Pinus radiata is distinct from Phytophthora cactorum isolates based on comparative genomics.</title>
        <authorList>
            <person name="Mcdougal R."/>
            <person name="Panda P."/>
            <person name="Williams N."/>
            <person name="Studholme D.J."/>
        </authorList>
    </citation>
    <scope>NUCLEOTIDE SEQUENCE</scope>
    <source>
        <strain evidence="1">NZFS 3830</strain>
    </source>
</reference>
<dbReference type="Proteomes" id="UP000688947">
    <property type="component" value="Unassembled WGS sequence"/>
</dbReference>
<proteinExistence type="predicted"/>
<comment type="caution">
    <text evidence="1">The sequence shown here is derived from an EMBL/GenBank/DDBJ whole genome shotgun (WGS) entry which is preliminary data.</text>
</comment>
<dbReference type="EMBL" id="JAENGZ010000945">
    <property type="protein sequence ID" value="KAG6952141.1"/>
    <property type="molecule type" value="Genomic_DNA"/>
</dbReference>
<gene>
    <name evidence="1" type="ORF">JG687_00013195</name>
</gene>
<dbReference type="OrthoDB" id="90640at2759"/>
<evidence type="ECO:0008006" key="3">
    <source>
        <dbReference type="Google" id="ProtNLM"/>
    </source>
</evidence>
<dbReference type="VEuPathDB" id="FungiDB:PC110_g8089"/>
<evidence type="ECO:0000313" key="2">
    <source>
        <dbReference type="Proteomes" id="UP000688947"/>
    </source>
</evidence>